<feature type="transmembrane region" description="Helical" evidence="1">
    <location>
        <begin position="111"/>
        <end position="136"/>
    </location>
</feature>
<keyword evidence="1" id="KW-1133">Transmembrane helix</keyword>
<dbReference type="InterPro" id="IPR013083">
    <property type="entry name" value="Znf_RING/FYVE/PHD"/>
</dbReference>
<proteinExistence type="predicted"/>
<dbReference type="EMBL" id="MN739876">
    <property type="protein sequence ID" value="QHT75474.1"/>
    <property type="molecule type" value="Genomic_DNA"/>
</dbReference>
<evidence type="ECO:0000256" key="1">
    <source>
        <dbReference type="SAM" id="Phobius"/>
    </source>
</evidence>
<keyword evidence="1" id="KW-0812">Transmembrane</keyword>
<dbReference type="AlphaFoldDB" id="A0A6C0H4K0"/>
<organism evidence="2">
    <name type="scientific">viral metagenome</name>
    <dbReference type="NCBI Taxonomy" id="1070528"/>
    <lineage>
        <taxon>unclassified sequences</taxon>
        <taxon>metagenomes</taxon>
        <taxon>organismal metagenomes</taxon>
    </lineage>
</organism>
<dbReference type="Gene3D" id="3.30.40.10">
    <property type="entry name" value="Zinc/RING finger domain, C3HC4 (zinc finger)"/>
    <property type="match status" value="1"/>
</dbReference>
<dbReference type="SUPFAM" id="SSF57850">
    <property type="entry name" value="RING/U-box"/>
    <property type="match status" value="1"/>
</dbReference>
<keyword evidence="1" id="KW-0472">Membrane</keyword>
<evidence type="ECO:0000313" key="2">
    <source>
        <dbReference type="EMBL" id="QHT75474.1"/>
    </source>
</evidence>
<reference evidence="2" key="1">
    <citation type="journal article" date="2020" name="Nature">
        <title>Giant virus diversity and host interactions through global metagenomics.</title>
        <authorList>
            <person name="Schulz F."/>
            <person name="Roux S."/>
            <person name="Paez-Espino D."/>
            <person name="Jungbluth S."/>
            <person name="Walsh D.A."/>
            <person name="Denef V.J."/>
            <person name="McMahon K.D."/>
            <person name="Konstantinidis K.T."/>
            <person name="Eloe-Fadrosh E.A."/>
            <person name="Kyrpides N.C."/>
            <person name="Woyke T."/>
        </authorList>
    </citation>
    <scope>NUCLEOTIDE SEQUENCE</scope>
    <source>
        <strain evidence="2">GVMAG-M-3300023179-63</strain>
    </source>
</reference>
<accession>A0A6C0H4K0</accession>
<sequence length="138" mass="16005">MESNECVICLNDIVGDTNCILTCCKNNVHISCLNDWINKNISKKNISKCFICSQKNVIIEDIVSYNKEDIIVLDNNSITNNNNNNNINNEIVLFNSENMLNISYNIDKRLYYLYISIKLIFLIFVSTILILILYFISY</sequence>
<protein>
    <submittedName>
        <fullName evidence="2">Uncharacterized protein</fullName>
    </submittedName>
</protein>
<name>A0A6C0H4K0_9ZZZZ</name>